<dbReference type="AlphaFoldDB" id="A0A292PZP3"/>
<reference evidence="3" key="1">
    <citation type="submission" date="2015-10" db="EMBL/GenBank/DDBJ databases">
        <authorList>
            <person name="Regsiter A."/>
            <person name="william w."/>
        </authorList>
    </citation>
    <scope>NUCLEOTIDE SEQUENCE</scope>
    <source>
        <strain evidence="3">Montdore</strain>
    </source>
</reference>
<accession>A0A292PZP3</accession>
<evidence type="ECO:0000259" key="2">
    <source>
        <dbReference type="Pfam" id="PF25324"/>
    </source>
</evidence>
<evidence type="ECO:0000313" key="3">
    <source>
        <dbReference type="EMBL" id="CUS12261.1"/>
    </source>
</evidence>
<name>A0A292PZP3_9PEZI</name>
<feature type="domain" description="DUF7881" evidence="2">
    <location>
        <begin position="9"/>
        <end position="84"/>
    </location>
</feature>
<proteinExistence type="predicted"/>
<protein>
    <submittedName>
        <fullName evidence="3">Uncharacterized protein</fullName>
    </submittedName>
</protein>
<sequence length="178" mass="19961">MSLNRSLPRNVLFYDATNPDESLGGLVQNGSITETNFLDILGILLVVNGSPLRVEGRGSNHIVSRTDVPLPAGVYDIHCEASIQVSDEPWISRMISHNVTGREDRFRHEIRNRDNKCVLSGLTNTEILIQANNWSGFQAAHIFPLEHESLWIRFNYGRWITDMDNTPGSSKINSCQNG</sequence>
<organism evidence="3 4">
    <name type="scientific">Tuber aestivum</name>
    <name type="common">summer truffle</name>
    <dbReference type="NCBI Taxonomy" id="59557"/>
    <lineage>
        <taxon>Eukaryota</taxon>
        <taxon>Fungi</taxon>
        <taxon>Dikarya</taxon>
        <taxon>Ascomycota</taxon>
        <taxon>Pezizomycotina</taxon>
        <taxon>Pezizomycetes</taxon>
        <taxon>Pezizales</taxon>
        <taxon>Tuberaceae</taxon>
        <taxon>Tuber</taxon>
    </lineage>
</organism>
<evidence type="ECO:0000259" key="1">
    <source>
        <dbReference type="Pfam" id="PF13391"/>
    </source>
</evidence>
<dbReference type="Pfam" id="PF13391">
    <property type="entry name" value="HNH_2"/>
    <property type="match status" value="1"/>
</dbReference>
<keyword evidence="4" id="KW-1185">Reference proteome</keyword>
<dbReference type="Pfam" id="PF25324">
    <property type="entry name" value="DUF7881"/>
    <property type="match status" value="1"/>
</dbReference>
<feature type="domain" description="HNH nuclease" evidence="1">
    <location>
        <begin position="117"/>
        <end position="178"/>
    </location>
</feature>
<dbReference type="Proteomes" id="UP001412239">
    <property type="component" value="Unassembled WGS sequence"/>
</dbReference>
<dbReference type="InterPro" id="IPR003615">
    <property type="entry name" value="HNH_nuc"/>
</dbReference>
<gene>
    <name evidence="3" type="ORF">GSTUAT00003587001</name>
</gene>
<dbReference type="EMBL" id="LN890996">
    <property type="protein sequence ID" value="CUS12261.1"/>
    <property type="molecule type" value="Genomic_DNA"/>
</dbReference>
<feature type="non-terminal residue" evidence="3">
    <location>
        <position position="178"/>
    </location>
</feature>
<evidence type="ECO:0000313" key="4">
    <source>
        <dbReference type="Proteomes" id="UP001412239"/>
    </source>
</evidence>
<dbReference type="InterPro" id="IPR057203">
    <property type="entry name" value="DUF7881"/>
</dbReference>